<feature type="domain" description="DUF6438" evidence="1">
    <location>
        <begin position="187"/>
        <end position="273"/>
    </location>
</feature>
<accession>A0ABW4VU69</accession>
<dbReference type="InterPro" id="IPR045497">
    <property type="entry name" value="DUF6438"/>
</dbReference>
<sequence length="309" mass="35619">MRKGEVGKSESSEGLKVGRACPVSGLENSKIEKLEDWKIFGLACLIGLDGELLEGFNDIITYLNMKNLCTIFFILLLFSCKKNTKEVEFFDLTGIWSGHEIILIQDSTMINPFWGNYGFFKYSIKKDTLIVEDPELESIGKIEFLDENHFYLIAFNQDNDTLRFEKVPKTNPLKFEYLIFEGGSVEGRLPFFKMHIDKNGLVKYEGDLYSNFKGEHEFQLGTMILNQINQLFEFVAIQNYPKDDLLLISDTEEMNLFIKYPGSEEIKIENGAFSDNYFVIQRVFNRFESLLNMKKANDFTLDSASSTVK</sequence>
<name>A0ABW4VU69_9BACT</name>
<proteinExistence type="predicted"/>
<dbReference type="Pfam" id="PF20033">
    <property type="entry name" value="DUF6438"/>
    <property type="match status" value="1"/>
</dbReference>
<reference evidence="3" key="1">
    <citation type="journal article" date="2019" name="Int. J. Syst. Evol. Microbiol.">
        <title>The Global Catalogue of Microorganisms (GCM) 10K type strain sequencing project: providing services to taxonomists for standard genome sequencing and annotation.</title>
        <authorList>
            <consortium name="The Broad Institute Genomics Platform"/>
            <consortium name="The Broad Institute Genome Sequencing Center for Infectious Disease"/>
            <person name="Wu L."/>
            <person name="Ma J."/>
        </authorList>
    </citation>
    <scope>NUCLEOTIDE SEQUENCE [LARGE SCALE GENOMIC DNA]</scope>
    <source>
        <strain evidence="3">CGMCC 1.15180</strain>
    </source>
</reference>
<dbReference type="RefSeq" id="WP_376889041.1">
    <property type="nucleotide sequence ID" value="NZ_JBHUHR010000046.1"/>
</dbReference>
<dbReference type="Proteomes" id="UP001597361">
    <property type="component" value="Unassembled WGS sequence"/>
</dbReference>
<keyword evidence="3" id="KW-1185">Reference proteome</keyword>
<evidence type="ECO:0000259" key="1">
    <source>
        <dbReference type="Pfam" id="PF20033"/>
    </source>
</evidence>
<gene>
    <name evidence="2" type="ORF">ACFSKL_21010</name>
</gene>
<dbReference type="EMBL" id="JBHUHR010000046">
    <property type="protein sequence ID" value="MFD2037291.1"/>
    <property type="molecule type" value="Genomic_DNA"/>
</dbReference>
<evidence type="ECO:0000313" key="2">
    <source>
        <dbReference type="EMBL" id="MFD2037291.1"/>
    </source>
</evidence>
<comment type="caution">
    <text evidence="2">The sequence shown here is derived from an EMBL/GenBank/DDBJ whole genome shotgun (WGS) entry which is preliminary data.</text>
</comment>
<organism evidence="2 3">
    <name type="scientific">Belliella marina</name>
    <dbReference type="NCBI Taxonomy" id="1644146"/>
    <lineage>
        <taxon>Bacteria</taxon>
        <taxon>Pseudomonadati</taxon>
        <taxon>Bacteroidota</taxon>
        <taxon>Cytophagia</taxon>
        <taxon>Cytophagales</taxon>
        <taxon>Cyclobacteriaceae</taxon>
        <taxon>Belliella</taxon>
    </lineage>
</organism>
<evidence type="ECO:0000313" key="3">
    <source>
        <dbReference type="Proteomes" id="UP001597361"/>
    </source>
</evidence>
<protein>
    <submittedName>
        <fullName evidence="2">DUF6438 domain-containing protein</fullName>
    </submittedName>
</protein>